<evidence type="ECO:0000256" key="8">
    <source>
        <dbReference type="ARBA" id="ARBA00023316"/>
    </source>
</evidence>
<dbReference type="Gene3D" id="2.160.20.10">
    <property type="entry name" value="Single-stranded right-handed beta-helix, Pectin lyase-like"/>
    <property type="match status" value="1"/>
</dbReference>
<dbReference type="PROSITE" id="PS00502">
    <property type="entry name" value="POLYGALACTURONASE"/>
    <property type="match status" value="1"/>
</dbReference>
<evidence type="ECO:0000313" key="14">
    <source>
        <dbReference type="Proteomes" id="UP000294933"/>
    </source>
</evidence>
<dbReference type="PANTHER" id="PTHR31884">
    <property type="entry name" value="POLYGALACTURONASE"/>
    <property type="match status" value="1"/>
</dbReference>
<feature type="signal peptide" evidence="12">
    <location>
        <begin position="1"/>
        <end position="17"/>
    </location>
</feature>
<evidence type="ECO:0000256" key="3">
    <source>
        <dbReference type="ARBA" id="ARBA00022729"/>
    </source>
</evidence>
<dbReference type="EMBL" id="ML170167">
    <property type="protein sequence ID" value="TDL24147.1"/>
    <property type="molecule type" value="Genomic_DNA"/>
</dbReference>
<proteinExistence type="inferred from homology"/>
<evidence type="ECO:0000256" key="9">
    <source>
        <dbReference type="ARBA" id="ARBA00034074"/>
    </source>
</evidence>
<dbReference type="GO" id="GO:0045490">
    <property type="term" value="P:pectin catabolic process"/>
    <property type="evidence" value="ECO:0007669"/>
    <property type="project" value="TreeGrafter"/>
</dbReference>
<reference evidence="13 14" key="1">
    <citation type="submission" date="2018-06" db="EMBL/GenBank/DDBJ databases">
        <title>A transcriptomic atlas of mushroom development highlights an independent origin of complex multicellularity.</title>
        <authorList>
            <consortium name="DOE Joint Genome Institute"/>
            <person name="Krizsan K."/>
            <person name="Almasi E."/>
            <person name="Merenyi Z."/>
            <person name="Sahu N."/>
            <person name="Viragh M."/>
            <person name="Koszo T."/>
            <person name="Mondo S."/>
            <person name="Kiss B."/>
            <person name="Balint B."/>
            <person name="Kues U."/>
            <person name="Barry K."/>
            <person name="Hegedus J.C."/>
            <person name="Henrissat B."/>
            <person name="Johnson J."/>
            <person name="Lipzen A."/>
            <person name="Ohm R."/>
            <person name="Nagy I."/>
            <person name="Pangilinan J."/>
            <person name="Yan J."/>
            <person name="Xiong Y."/>
            <person name="Grigoriev I.V."/>
            <person name="Hibbett D.S."/>
            <person name="Nagy L.G."/>
        </authorList>
    </citation>
    <scope>NUCLEOTIDE SEQUENCE [LARGE SCALE GENOMIC DNA]</scope>
    <source>
        <strain evidence="13 14">SZMC22713</strain>
    </source>
</reference>
<keyword evidence="5 11" id="KW-0378">Hydrolase</keyword>
<dbReference type="OrthoDB" id="1546079at2759"/>
<protein>
    <recommendedName>
        <fullName evidence="2">endo-polygalacturonase</fullName>
        <ecNumber evidence="2">3.2.1.15</ecNumber>
    </recommendedName>
</protein>
<keyword evidence="8" id="KW-0961">Cell wall biogenesis/degradation</keyword>
<comment type="similarity">
    <text evidence="1 11">Belongs to the glycosyl hydrolase 28 family.</text>
</comment>
<keyword evidence="14" id="KW-1185">Reference proteome</keyword>
<dbReference type="InterPro" id="IPR006626">
    <property type="entry name" value="PbH1"/>
</dbReference>
<evidence type="ECO:0000256" key="4">
    <source>
        <dbReference type="ARBA" id="ARBA00022737"/>
    </source>
</evidence>
<keyword evidence="3 12" id="KW-0732">Signal</keyword>
<feature type="chain" id="PRO_5021256307" description="endo-polygalacturonase" evidence="12">
    <location>
        <begin position="18"/>
        <end position="353"/>
    </location>
</feature>
<dbReference type="SUPFAM" id="SSF51126">
    <property type="entry name" value="Pectin lyase-like"/>
    <property type="match status" value="1"/>
</dbReference>
<dbReference type="InterPro" id="IPR012334">
    <property type="entry name" value="Pectin_lyas_fold"/>
</dbReference>
<keyword evidence="4" id="KW-0677">Repeat</keyword>
<evidence type="ECO:0000256" key="11">
    <source>
        <dbReference type="RuleBase" id="RU361169"/>
    </source>
</evidence>
<comment type="catalytic activity">
    <reaction evidence="9">
        <text>(1,4-alpha-D-galacturonosyl)n+m + H2O = (1,4-alpha-D-galacturonosyl)n + (1,4-alpha-D-galacturonosyl)m.</text>
        <dbReference type="EC" id="3.2.1.15"/>
    </reaction>
</comment>
<sequence length="353" mass="37174">MFLKLTPLFSFLALASATDCVGVIRSLADVATNQNCSTVNIYGFTVPPGQPFNVSLAQGATVNLKGDIHFGNLSWAGPMFIICASLLRFLRGNGHVFNGGGPFYWDGLGSNNGTIKPRPMMRIMISGRFSNVKVLNSPAQTVSVRNPGPLTISGVHIDNSQGDKPNGKSNGLPAGHNTDGFDCSTRDLVIQDDCIAIGNGSNITFAKNQCRGGHGISIGSISANVSVSNIMISNNVIIDNDQALRIKTKFNATNSTVTNITYYGNTASSCRSFGVLIDQSYPSILGTPGSWVLLSDINFAGKANVIHVNNDSDRIAVNCGSGSCLGTWNWSSLKITGGVPGPVTFDGISGYAQ</sequence>
<dbReference type="SMART" id="SM00710">
    <property type="entry name" value="PbH1"/>
    <property type="match status" value="4"/>
</dbReference>
<dbReference type="GO" id="GO:0005576">
    <property type="term" value="C:extracellular region"/>
    <property type="evidence" value="ECO:0007669"/>
    <property type="project" value="TreeGrafter"/>
</dbReference>
<evidence type="ECO:0000256" key="10">
    <source>
        <dbReference type="PROSITE-ProRule" id="PRU10052"/>
    </source>
</evidence>
<accession>A0A4Y7Q912</accession>
<evidence type="ECO:0000256" key="6">
    <source>
        <dbReference type="ARBA" id="ARBA00023157"/>
    </source>
</evidence>
<evidence type="ECO:0000256" key="5">
    <source>
        <dbReference type="ARBA" id="ARBA00022801"/>
    </source>
</evidence>
<evidence type="ECO:0000256" key="2">
    <source>
        <dbReference type="ARBA" id="ARBA00012736"/>
    </source>
</evidence>
<dbReference type="VEuPathDB" id="FungiDB:BD410DRAFT_719868"/>
<keyword evidence="6" id="KW-1015">Disulfide bond</keyword>
<evidence type="ECO:0000256" key="7">
    <source>
        <dbReference type="ARBA" id="ARBA00023295"/>
    </source>
</evidence>
<name>A0A4Y7Q912_9AGAM</name>
<dbReference type="InterPro" id="IPR000743">
    <property type="entry name" value="Glyco_hydro_28"/>
</dbReference>
<dbReference type="InterPro" id="IPR011050">
    <property type="entry name" value="Pectin_lyase_fold/virulence"/>
</dbReference>
<dbReference type="STRING" id="50990.A0A4Y7Q912"/>
<dbReference type="GO" id="GO:0004650">
    <property type="term" value="F:polygalacturonase activity"/>
    <property type="evidence" value="ECO:0007669"/>
    <property type="project" value="UniProtKB-EC"/>
</dbReference>
<keyword evidence="7 11" id="KW-0326">Glycosidase</keyword>
<evidence type="ECO:0000256" key="12">
    <source>
        <dbReference type="SAM" id="SignalP"/>
    </source>
</evidence>
<dbReference type="Pfam" id="PF00295">
    <property type="entry name" value="Glyco_hydro_28"/>
    <property type="match status" value="1"/>
</dbReference>
<dbReference type="PANTHER" id="PTHR31884:SF1">
    <property type="entry name" value="POLYGALACTURONASE"/>
    <property type="match status" value="1"/>
</dbReference>
<dbReference type="EC" id="3.2.1.15" evidence="2"/>
<evidence type="ECO:0000313" key="13">
    <source>
        <dbReference type="EMBL" id="TDL24147.1"/>
    </source>
</evidence>
<evidence type="ECO:0000256" key="1">
    <source>
        <dbReference type="ARBA" id="ARBA00008834"/>
    </source>
</evidence>
<gene>
    <name evidence="13" type="ORF">BD410DRAFT_719868</name>
</gene>
<dbReference type="AlphaFoldDB" id="A0A4Y7Q912"/>
<dbReference type="Proteomes" id="UP000294933">
    <property type="component" value="Unassembled WGS sequence"/>
</dbReference>
<dbReference type="GO" id="GO:0071555">
    <property type="term" value="P:cell wall organization"/>
    <property type="evidence" value="ECO:0007669"/>
    <property type="project" value="UniProtKB-KW"/>
</dbReference>
<organism evidence="13 14">
    <name type="scientific">Rickenella mellea</name>
    <dbReference type="NCBI Taxonomy" id="50990"/>
    <lineage>
        <taxon>Eukaryota</taxon>
        <taxon>Fungi</taxon>
        <taxon>Dikarya</taxon>
        <taxon>Basidiomycota</taxon>
        <taxon>Agaricomycotina</taxon>
        <taxon>Agaricomycetes</taxon>
        <taxon>Hymenochaetales</taxon>
        <taxon>Rickenellaceae</taxon>
        <taxon>Rickenella</taxon>
    </lineage>
</organism>
<dbReference type="InterPro" id="IPR050434">
    <property type="entry name" value="Glycosyl_hydrlase_28"/>
</dbReference>
<feature type="active site" evidence="10">
    <location>
        <position position="214"/>
    </location>
</feature>